<feature type="transmembrane region" description="Helical" evidence="1">
    <location>
        <begin position="21"/>
        <end position="40"/>
    </location>
</feature>
<evidence type="ECO:0000313" key="3">
    <source>
        <dbReference type="Proteomes" id="UP000614469"/>
    </source>
</evidence>
<keyword evidence="1" id="KW-1133">Transmembrane helix</keyword>
<keyword evidence="1" id="KW-0812">Transmembrane</keyword>
<organism evidence="2 3">
    <name type="scientific">Candidatus Desulfolinea nitratireducens</name>
    <dbReference type="NCBI Taxonomy" id="2841698"/>
    <lineage>
        <taxon>Bacteria</taxon>
        <taxon>Bacillati</taxon>
        <taxon>Chloroflexota</taxon>
        <taxon>Anaerolineae</taxon>
        <taxon>Anaerolineales</taxon>
        <taxon>Anaerolineales incertae sedis</taxon>
        <taxon>Candidatus Desulfolinea</taxon>
    </lineage>
</organism>
<keyword evidence="1" id="KW-0472">Membrane</keyword>
<evidence type="ECO:0000256" key="1">
    <source>
        <dbReference type="SAM" id="Phobius"/>
    </source>
</evidence>
<comment type="caution">
    <text evidence="2">The sequence shown here is derived from an EMBL/GenBank/DDBJ whole genome shotgun (WGS) entry which is preliminary data.</text>
</comment>
<dbReference type="EMBL" id="JACNJN010000169">
    <property type="protein sequence ID" value="MBC8336506.1"/>
    <property type="molecule type" value="Genomic_DNA"/>
</dbReference>
<gene>
    <name evidence="2" type="ORF">H8E29_14685</name>
</gene>
<proteinExistence type="predicted"/>
<name>A0A8J6TFJ2_9CHLR</name>
<reference evidence="2 3" key="1">
    <citation type="submission" date="2020-08" db="EMBL/GenBank/DDBJ databases">
        <title>Bridging the membrane lipid divide: bacteria of the FCB group superphylum have the potential to synthesize archaeal ether lipids.</title>
        <authorList>
            <person name="Villanueva L."/>
            <person name="Von Meijenfeldt F.A.B."/>
            <person name="Westbye A.B."/>
            <person name="Yadav S."/>
            <person name="Hopmans E.C."/>
            <person name="Dutilh B.E."/>
            <person name="Sinninghe Damste J.S."/>
        </authorList>
    </citation>
    <scope>NUCLEOTIDE SEQUENCE [LARGE SCALE GENOMIC DNA]</scope>
    <source>
        <strain evidence="2">NIOZ-UU36</strain>
    </source>
</reference>
<accession>A0A8J6TFJ2</accession>
<dbReference type="Proteomes" id="UP000614469">
    <property type="component" value="Unassembled WGS sequence"/>
</dbReference>
<dbReference type="AlphaFoldDB" id="A0A8J6TFJ2"/>
<sequence>MTLSGTPSRPNRIFGSIRSQLVLGFGLILILALVIAIIGYQSLQSLRTSVQTTLEEASQIRELSLEIENVFLQARQDESGFLATWRSLGFEAAQVEYVSENELHLEQARSKFNELMLRT</sequence>
<protein>
    <submittedName>
        <fullName evidence="2">Uncharacterized protein</fullName>
    </submittedName>
</protein>
<evidence type="ECO:0000313" key="2">
    <source>
        <dbReference type="EMBL" id="MBC8336506.1"/>
    </source>
</evidence>